<proteinExistence type="predicted"/>
<sequence>MGNNNSRTTNAIQSNRVVRPGLFHDLEKLAHATDFLMKRSCSSAMDTPMLANSNDFVLKRSCSSAMDAPMLDIAKRSCSSVTDAPPSKRLRRSKRRRKVHFNESVRVCFIQHHSSYSKEEHRAMWRSSFEIGLHAKRNSVERYYEGKNWRNAPEESDMLFDILLGIRYHPCWTTPRKPYHGGVMLYGHNYKLASHNHRFFHHVRTCGMLAFFEY</sequence>
<organism evidence="1 2">
    <name type="scientific">Cylindrotheca closterium</name>
    <dbReference type="NCBI Taxonomy" id="2856"/>
    <lineage>
        <taxon>Eukaryota</taxon>
        <taxon>Sar</taxon>
        <taxon>Stramenopiles</taxon>
        <taxon>Ochrophyta</taxon>
        <taxon>Bacillariophyta</taxon>
        <taxon>Bacillariophyceae</taxon>
        <taxon>Bacillariophycidae</taxon>
        <taxon>Bacillariales</taxon>
        <taxon>Bacillariaceae</taxon>
        <taxon>Cylindrotheca</taxon>
    </lineage>
</organism>
<dbReference type="Proteomes" id="UP001295423">
    <property type="component" value="Unassembled WGS sequence"/>
</dbReference>
<keyword evidence="2" id="KW-1185">Reference proteome</keyword>
<evidence type="ECO:0000313" key="2">
    <source>
        <dbReference type="Proteomes" id="UP001295423"/>
    </source>
</evidence>
<protein>
    <submittedName>
        <fullName evidence="1">Uncharacterized protein</fullName>
    </submittedName>
</protein>
<comment type="caution">
    <text evidence="1">The sequence shown here is derived from an EMBL/GenBank/DDBJ whole genome shotgun (WGS) entry which is preliminary data.</text>
</comment>
<name>A0AAD2JM20_9STRA</name>
<gene>
    <name evidence="1" type="ORF">CYCCA115_LOCUS19448</name>
</gene>
<evidence type="ECO:0000313" key="1">
    <source>
        <dbReference type="EMBL" id="CAJ1961937.1"/>
    </source>
</evidence>
<accession>A0AAD2JM20</accession>
<reference evidence="1" key="1">
    <citation type="submission" date="2023-08" db="EMBL/GenBank/DDBJ databases">
        <authorList>
            <person name="Audoor S."/>
            <person name="Bilcke G."/>
        </authorList>
    </citation>
    <scope>NUCLEOTIDE SEQUENCE</scope>
</reference>
<dbReference type="AlphaFoldDB" id="A0AAD2JM20"/>
<dbReference type="EMBL" id="CAKOGP040002091">
    <property type="protein sequence ID" value="CAJ1961937.1"/>
    <property type="molecule type" value="Genomic_DNA"/>
</dbReference>